<evidence type="ECO:0000313" key="2">
    <source>
        <dbReference type="EMBL" id="KJX92959.1"/>
    </source>
</evidence>
<feature type="region of interest" description="Disordered" evidence="1">
    <location>
        <begin position="38"/>
        <end position="102"/>
    </location>
</feature>
<proteinExistence type="predicted"/>
<protein>
    <submittedName>
        <fullName evidence="2">Uncharacterized protein</fullName>
    </submittedName>
</protein>
<keyword evidence="3" id="KW-1185">Reference proteome</keyword>
<dbReference type="EMBL" id="LAFY01004446">
    <property type="protein sequence ID" value="KJX92959.1"/>
    <property type="molecule type" value="Genomic_DNA"/>
</dbReference>
<feature type="compositionally biased region" description="Polar residues" evidence="1">
    <location>
        <begin position="39"/>
        <end position="64"/>
    </location>
</feature>
<sequence length="128" mass="13828">MQRSIEHELQTRVEALEAEVKDLRIMITHILQLIPEPMSPTSTLRADNMSPTSTLRADDTSPTSILRAGAVSPTSTLRPDGAAPSDTSSPTAIKQEPTVETPRKATISVQSMCMINANGMSSSPVRRN</sequence>
<dbReference type="Proteomes" id="UP000033647">
    <property type="component" value="Unassembled WGS sequence"/>
</dbReference>
<organism evidence="2 3">
    <name type="scientific">Zymoseptoria brevis</name>
    <dbReference type="NCBI Taxonomy" id="1047168"/>
    <lineage>
        <taxon>Eukaryota</taxon>
        <taxon>Fungi</taxon>
        <taxon>Dikarya</taxon>
        <taxon>Ascomycota</taxon>
        <taxon>Pezizomycotina</taxon>
        <taxon>Dothideomycetes</taxon>
        <taxon>Dothideomycetidae</taxon>
        <taxon>Mycosphaerellales</taxon>
        <taxon>Mycosphaerellaceae</taxon>
        <taxon>Zymoseptoria</taxon>
    </lineage>
</organism>
<reference evidence="2 3" key="1">
    <citation type="submission" date="2015-03" db="EMBL/GenBank/DDBJ databases">
        <title>RNA-seq based gene annotation and comparative genomics of four Zymoseptoria species reveal species-specific pathogenicity related genes and transposable element activity.</title>
        <authorList>
            <person name="Grandaubert J."/>
            <person name="Bhattacharyya A."/>
            <person name="Stukenbrock E.H."/>
        </authorList>
    </citation>
    <scope>NUCLEOTIDE SEQUENCE [LARGE SCALE GENOMIC DNA]</scope>
    <source>
        <strain evidence="2 3">Zb18110</strain>
    </source>
</reference>
<accession>A0A0F4G6M5</accession>
<dbReference type="AlphaFoldDB" id="A0A0F4G6M5"/>
<evidence type="ECO:0000256" key="1">
    <source>
        <dbReference type="SAM" id="MobiDB-lite"/>
    </source>
</evidence>
<gene>
    <name evidence="2" type="ORF">TI39_contig4487g00001</name>
</gene>
<name>A0A0F4G6M5_9PEZI</name>
<evidence type="ECO:0000313" key="3">
    <source>
        <dbReference type="Proteomes" id="UP000033647"/>
    </source>
</evidence>
<comment type="caution">
    <text evidence="2">The sequence shown here is derived from an EMBL/GenBank/DDBJ whole genome shotgun (WGS) entry which is preliminary data.</text>
</comment>